<reference evidence="4 5" key="1">
    <citation type="journal article" date="2018" name="BMC Genomics">
        <title>The genome of Naegleria lovaniensis, the basis for a comparative approach to unravel pathogenicity factors of the human pathogenic amoeba N. fowleri.</title>
        <authorList>
            <person name="Liechti N."/>
            <person name="Schurch N."/>
            <person name="Bruggmann R."/>
            <person name="Wittwer M."/>
        </authorList>
    </citation>
    <scope>NUCLEOTIDE SEQUENCE [LARGE SCALE GENOMIC DNA]</scope>
    <source>
        <strain evidence="4 5">ATCC 30569</strain>
    </source>
</reference>
<dbReference type="PANTHER" id="PTHR14089">
    <property type="entry name" value="PRE-MRNA-SPLICING FACTOR RBM22"/>
    <property type="match status" value="1"/>
</dbReference>
<dbReference type="GO" id="GO:0071007">
    <property type="term" value="C:U2-type catalytic step 2 spliceosome"/>
    <property type="evidence" value="ECO:0007669"/>
    <property type="project" value="TreeGrafter"/>
</dbReference>
<evidence type="ECO:0000256" key="2">
    <source>
        <dbReference type="SAM" id="MobiDB-lite"/>
    </source>
</evidence>
<dbReference type="Pfam" id="PF21369">
    <property type="entry name" value="STL11_N"/>
    <property type="match status" value="1"/>
</dbReference>
<protein>
    <recommendedName>
        <fullName evidence="3">STL11/RBM22-like N-terminal domain-containing protein</fullName>
    </recommendedName>
</protein>
<keyword evidence="1" id="KW-0694">RNA-binding</keyword>
<proteinExistence type="predicted"/>
<accession>A0AA88KDN5</accession>
<organism evidence="4 5">
    <name type="scientific">Naegleria lovaniensis</name>
    <name type="common">Amoeba</name>
    <dbReference type="NCBI Taxonomy" id="51637"/>
    <lineage>
        <taxon>Eukaryota</taxon>
        <taxon>Discoba</taxon>
        <taxon>Heterolobosea</taxon>
        <taxon>Tetramitia</taxon>
        <taxon>Eutetramitia</taxon>
        <taxon>Vahlkampfiidae</taxon>
        <taxon>Naegleria</taxon>
    </lineage>
</organism>
<dbReference type="AlphaFoldDB" id="A0AA88KDN5"/>
<name>A0AA88KDN5_NAELO</name>
<comment type="caution">
    <text evidence="4">The sequence shown here is derived from an EMBL/GenBank/DDBJ whole genome shotgun (WGS) entry which is preliminary data.</text>
</comment>
<evidence type="ECO:0000313" key="5">
    <source>
        <dbReference type="Proteomes" id="UP000816034"/>
    </source>
</evidence>
<dbReference type="RefSeq" id="XP_044541706.1">
    <property type="nucleotide sequence ID" value="XM_044689715.1"/>
</dbReference>
<sequence length="350" mass="38262">MSRTIASSVSKSTLVSSSSGGSSSAPIEFPIIRKECLGDGKFIKMRRYTLGAECKLCGKVYTSFSWKKNPKDVNYQRTVICPVCAITKNLCQVSVVDLDYDIPAYVRDSQYSLTDHQSSVEGNTASAFSGQKSSVTNVYFASQAEKLLSEGGTNRHLLRNELANRNVLNELRDEEGLDEMASSNTSTSNSNGSLGLTSALGSEVTIDTTTSSLIDLRTIQIGSVNNNVVETSEDYIDEKTLLEFIAIYATTGQNTRGVGTVDLSDLIEKCSHVPSHHCYLITFVHQGDAELCMQKLGKKNGGKFKLNGQTLTIKWARKKKRFEPYEPTSTLQKSSTTQPLSLSIIGVNDE</sequence>
<feature type="region of interest" description="Disordered" evidence="2">
    <location>
        <begin position="1"/>
        <end position="25"/>
    </location>
</feature>
<feature type="domain" description="STL11/RBM22-like N-terminal" evidence="3">
    <location>
        <begin position="30"/>
        <end position="120"/>
    </location>
</feature>
<dbReference type="Proteomes" id="UP000816034">
    <property type="component" value="Unassembled WGS sequence"/>
</dbReference>
<evidence type="ECO:0000259" key="3">
    <source>
        <dbReference type="Pfam" id="PF21369"/>
    </source>
</evidence>
<dbReference type="GeneID" id="68106251"/>
<dbReference type="GO" id="GO:0071006">
    <property type="term" value="C:U2-type catalytic step 1 spliceosome"/>
    <property type="evidence" value="ECO:0007669"/>
    <property type="project" value="TreeGrafter"/>
</dbReference>
<keyword evidence="5" id="KW-1185">Reference proteome</keyword>
<dbReference type="PANTHER" id="PTHR14089:SF6">
    <property type="entry name" value="PRE-MRNA-SPLICING FACTOR RBM22"/>
    <property type="match status" value="1"/>
</dbReference>
<dbReference type="GO" id="GO:0000974">
    <property type="term" value="C:Prp19 complex"/>
    <property type="evidence" value="ECO:0007669"/>
    <property type="project" value="TreeGrafter"/>
</dbReference>
<evidence type="ECO:0000313" key="4">
    <source>
        <dbReference type="EMBL" id="KAG2370842.1"/>
    </source>
</evidence>
<dbReference type="GO" id="GO:0036002">
    <property type="term" value="F:pre-mRNA binding"/>
    <property type="evidence" value="ECO:0007669"/>
    <property type="project" value="TreeGrafter"/>
</dbReference>
<evidence type="ECO:0000256" key="1">
    <source>
        <dbReference type="ARBA" id="ARBA00022884"/>
    </source>
</evidence>
<gene>
    <name evidence="4" type="ORF">C9374_013798</name>
</gene>
<dbReference type="GO" id="GO:0017070">
    <property type="term" value="F:U6 snRNA binding"/>
    <property type="evidence" value="ECO:0007669"/>
    <property type="project" value="TreeGrafter"/>
</dbReference>
<dbReference type="InterPro" id="IPR039171">
    <property type="entry name" value="Cwc2/Slt11"/>
</dbReference>
<dbReference type="InterPro" id="IPR048995">
    <property type="entry name" value="STL11/RBM22-like_N"/>
</dbReference>
<feature type="compositionally biased region" description="Low complexity" evidence="2">
    <location>
        <begin position="7"/>
        <end position="24"/>
    </location>
</feature>
<dbReference type="EMBL" id="PYSW02000077">
    <property type="protein sequence ID" value="KAG2370842.1"/>
    <property type="molecule type" value="Genomic_DNA"/>
</dbReference>